<comment type="caution">
    <text evidence="1">The sequence shown here is derived from an EMBL/GenBank/DDBJ whole genome shotgun (WGS) entry which is preliminary data.</text>
</comment>
<keyword evidence="2" id="KW-1185">Reference proteome</keyword>
<evidence type="ECO:0000313" key="2">
    <source>
        <dbReference type="Proteomes" id="UP001157502"/>
    </source>
</evidence>
<proteinExistence type="predicted"/>
<name>A0ACC2FCB2_DALPE</name>
<protein>
    <submittedName>
        <fullName evidence="1">Uncharacterized protein</fullName>
    </submittedName>
</protein>
<reference evidence="1" key="1">
    <citation type="submission" date="2021-05" db="EMBL/GenBank/DDBJ databases">
        <authorList>
            <person name="Pan Q."/>
            <person name="Jouanno E."/>
            <person name="Zahm M."/>
            <person name="Klopp C."/>
            <person name="Cabau C."/>
            <person name="Louis A."/>
            <person name="Berthelot C."/>
            <person name="Parey E."/>
            <person name="Roest Crollius H."/>
            <person name="Montfort J."/>
            <person name="Robinson-Rechavi M."/>
            <person name="Bouchez O."/>
            <person name="Lampietro C."/>
            <person name="Lopez Roques C."/>
            <person name="Donnadieu C."/>
            <person name="Postlethwait J."/>
            <person name="Bobe J."/>
            <person name="Dillon D."/>
            <person name="Chandos A."/>
            <person name="von Hippel F."/>
            <person name="Guiguen Y."/>
        </authorList>
    </citation>
    <scope>NUCLEOTIDE SEQUENCE</scope>
    <source>
        <strain evidence="1">YG-Jan2019</strain>
    </source>
</reference>
<organism evidence="1 2">
    <name type="scientific">Dallia pectoralis</name>
    <name type="common">Alaska blackfish</name>
    <dbReference type="NCBI Taxonomy" id="75939"/>
    <lineage>
        <taxon>Eukaryota</taxon>
        <taxon>Metazoa</taxon>
        <taxon>Chordata</taxon>
        <taxon>Craniata</taxon>
        <taxon>Vertebrata</taxon>
        <taxon>Euteleostomi</taxon>
        <taxon>Actinopterygii</taxon>
        <taxon>Neopterygii</taxon>
        <taxon>Teleostei</taxon>
        <taxon>Protacanthopterygii</taxon>
        <taxon>Esociformes</taxon>
        <taxon>Umbridae</taxon>
        <taxon>Dallia</taxon>
    </lineage>
</organism>
<accession>A0ACC2FCB2</accession>
<sequence>MTKMLTARIGFLLIAMHFVLMVLPQPTTSFPPVTTRAVGVTSNATTMPQLVATTTTPNPKGEGAPSQSSGFTLLIPMAVVGLLQGHF</sequence>
<dbReference type="EMBL" id="CM055757">
    <property type="protein sequence ID" value="KAJ7988938.1"/>
    <property type="molecule type" value="Genomic_DNA"/>
</dbReference>
<dbReference type="Proteomes" id="UP001157502">
    <property type="component" value="Chromosome 30"/>
</dbReference>
<evidence type="ECO:0000313" key="1">
    <source>
        <dbReference type="EMBL" id="KAJ7988938.1"/>
    </source>
</evidence>
<gene>
    <name evidence="1" type="ORF">DPEC_G00314380</name>
</gene>